<name>A0A090V2Z9_PSEVU</name>
<accession>A0A090V2Z9</accession>
<sequence>MLHYLKSTSVMAGLIFMGAAGNAVAGYRFAPPHCDYLSRSFPIILNASDAGKATFLYNIIYVLNEKEEVFPLPPVTSVAPVIHTNDSSQVKCLDTTCYAADYWTKPGHMGKVSQYGAIVKDADYRSSHIYSVSGSLSAGRASSNAIVWIPSRNLRLLTIEVFNKDAQGGHNVNDDYTRPLLIQYQRSRHETVAGDMVGSLHYRGVATPVITSQPHHKVGPAYLPENINMIDFSSLNVTLDGNQHAASHPGGVEPHAEVVSYTEAPRSAHFSSADIKNVKAYISRCAVKR</sequence>
<dbReference type="RefSeq" id="WP_042390126.1">
    <property type="nucleotide sequence ID" value="NZ_BBMZ01000008.1"/>
</dbReference>
<reference evidence="2 3" key="1">
    <citation type="submission" date="2014-09" db="EMBL/GenBank/DDBJ databases">
        <title>Whole genome shotgun sequence of Escherichia vulneris NBRC 102420.</title>
        <authorList>
            <person name="Yoshida Y."/>
            <person name="Hosoyama A."/>
            <person name="Tsuchikane K."/>
            <person name="Ohji S."/>
            <person name="Ichikawa N."/>
            <person name="Kimura A."/>
            <person name="Yamazoe A."/>
            <person name="Ezaki T."/>
            <person name="Fujita N."/>
        </authorList>
    </citation>
    <scope>NUCLEOTIDE SEQUENCE [LARGE SCALE GENOMIC DNA]</scope>
    <source>
        <strain evidence="2 3">NBRC 102420</strain>
    </source>
</reference>
<protein>
    <submittedName>
        <fullName evidence="2">Uncharacterized protein</fullName>
    </submittedName>
</protein>
<comment type="caution">
    <text evidence="2">The sequence shown here is derived from an EMBL/GenBank/DDBJ whole genome shotgun (WGS) entry which is preliminary data.</text>
</comment>
<feature type="chain" id="PRO_5001865311" evidence="1">
    <location>
        <begin position="26"/>
        <end position="289"/>
    </location>
</feature>
<evidence type="ECO:0000313" key="3">
    <source>
        <dbReference type="Proteomes" id="UP000029462"/>
    </source>
</evidence>
<proteinExistence type="predicted"/>
<keyword evidence="3" id="KW-1185">Reference proteome</keyword>
<dbReference type="STRING" id="1115515.EV102420_08_01020"/>
<evidence type="ECO:0000256" key="1">
    <source>
        <dbReference type="SAM" id="SignalP"/>
    </source>
</evidence>
<evidence type="ECO:0000313" key="2">
    <source>
        <dbReference type="EMBL" id="GAL57639.1"/>
    </source>
</evidence>
<gene>
    <name evidence="2" type="ORF">EV102420_08_01020</name>
</gene>
<keyword evidence="1" id="KW-0732">Signal</keyword>
<dbReference type="AlphaFoldDB" id="A0A090V2Z9"/>
<dbReference type="EMBL" id="BBMZ01000008">
    <property type="protein sequence ID" value="GAL57639.1"/>
    <property type="molecule type" value="Genomic_DNA"/>
</dbReference>
<organism evidence="2 3">
    <name type="scientific">Pseudescherichia vulneris NBRC 102420</name>
    <dbReference type="NCBI Taxonomy" id="1115515"/>
    <lineage>
        <taxon>Bacteria</taxon>
        <taxon>Pseudomonadati</taxon>
        <taxon>Pseudomonadota</taxon>
        <taxon>Gammaproteobacteria</taxon>
        <taxon>Enterobacterales</taxon>
        <taxon>Enterobacteriaceae</taxon>
        <taxon>Pseudescherichia</taxon>
    </lineage>
</organism>
<dbReference type="Proteomes" id="UP000029462">
    <property type="component" value="Unassembled WGS sequence"/>
</dbReference>
<feature type="signal peptide" evidence="1">
    <location>
        <begin position="1"/>
        <end position="25"/>
    </location>
</feature>